<name>A0A5C8ZRN3_9GAMM</name>
<keyword evidence="1" id="KW-0285">Flavoprotein</keyword>
<keyword evidence="5" id="KW-1185">Reference proteome</keyword>
<reference evidence="4 5" key="1">
    <citation type="submission" date="2019-08" db="EMBL/GenBank/DDBJ databases">
        <title>Parahaliea maris sp. nov., isolated from the surface seawater.</title>
        <authorList>
            <person name="Liu Y."/>
        </authorList>
    </citation>
    <scope>NUCLEOTIDE SEQUENCE [LARGE SCALE GENOMIC DNA]</scope>
    <source>
        <strain evidence="4 5">S2-26</strain>
    </source>
</reference>
<comment type="caution">
    <text evidence="4">The sequence shown here is derived from an EMBL/GenBank/DDBJ whole genome shotgun (WGS) entry which is preliminary data.</text>
</comment>
<keyword evidence="3" id="KW-0560">Oxidoreductase</keyword>
<dbReference type="EMBL" id="VRYZ01000005">
    <property type="protein sequence ID" value="TXS91173.1"/>
    <property type="molecule type" value="Genomic_DNA"/>
</dbReference>
<evidence type="ECO:0000313" key="5">
    <source>
        <dbReference type="Proteomes" id="UP000321933"/>
    </source>
</evidence>
<keyword evidence="2" id="KW-0274">FAD</keyword>
<dbReference type="GO" id="GO:0004499">
    <property type="term" value="F:N,N-dimethylaniline monooxygenase activity"/>
    <property type="evidence" value="ECO:0007669"/>
    <property type="project" value="InterPro"/>
</dbReference>
<dbReference type="Gene3D" id="3.50.50.60">
    <property type="entry name" value="FAD/NAD(P)-binding domain"/>
    <property type="match status" value="2"/>
</dbReference>
<gene>
    <name evidence="4" type="ORF">FVW59_13305</name>
</gene>
<evidence type="ECO:0000256" key="2">
    <source>
        <dbReference type="ARBA" id="ARBA00022827"/>
    </source>
</evidence>
<dbReference type="GO" id="GO:0050661">
    <property type="term" value="F:NADP binding"/>
    <property type="evidence" value="ECO:0007669"/>
    <property type="project" value="InterPro"/>
</dbReference>
<dbReference type="Proteomes" id="UP000321933">
    <property type="component" value="Unassembled WGS sequence"/>
</dbReference>
<organism evidence="4 5">
    <name type="scientific">Parahaliea aestuarii</name>
    <dbReference type="NCBI Taxonomy" id="1852021"/>
    <lineage>
        <taxon>Bacteria</taxon>
        <taxon>Pseudomonadati</taxon>
        <taxon>Pseudomonadota</taxon>
        <taxon>Gammaproteobacteria</taxon>
        <taxon>Cellvibrionales</taxon>
        <taxon>Halieaceae</taxon>
        <taxon>Parahaliea</taxon>
    </lineage>
</organism>
<dbReference type="PANTHER" id="PTHR42877:SF4">
    <property type="entry name" value="FAD_NAD(P)-BINDING DOMAIN-CONTAINING PROTEIN-RELATED"/>
    <property type="match status" value="1"/>
</dbReference>
<dbReference type="OrthoDB" id="9766402at2"/>
<dbReference type="InterPro" id="IPR051209">
    <property type="entry name" value="FAD-bind_Monooxygenase_sf"/>
</dbReference>
<dbReference type="InterPro" id="IPR020946">
    <property type="entry name" value="Flavin_mOase-like"/>
</dbReference>
<proteinExistence type="predicted"/>
<dbReference type="InterPro" id="IPR036188">
    <property type="entry name" value="FAD/NAD-bd_sf"/>
</dbReference>
<sequence>MHPPVLDFTPTLPIRDQAALKRGLAEGDVATLLMVLAQYQPDTPLLAACAPYIGSIFEPEKKVPEALADEIRQTLFTLLTQDPPPQATDLDDDTLARLLSVEVGEPVGAEFVPMLKEQMGFDTPEQRSERPGRQAPDDNFKVLVVGAGLTGLLAAIKLDEAGYNFQVIEKNPEVGGTWWENTYPGCAVDTPSHFYSYSFELNPNWSHYTPNGPEFQRYLLAVADKYDLRRHVVFETHVLGFEWDEATNEWEVTLSDAKGERKVRANAVINAHGPVNRWSLPNIPGLDAFAGPVMHTAGWDSSVDLKGKRVAMIGTAASGVQLGAAIAPEVGELTVFQRSRHWVMPNHLQAVPEAVRWAQQHIPGYKEWFRFRAYWFAADGLYENIRIDPNWECEDGASVSAYNEGVRQYCLQNYHAKLKDRPDLLEKLVPDYPVFGKRICMDINWLDTLCRDNVRLEDNTLDHVEEKAIVLKDGSRIEVDVILCATGFDISDMTGGLQIIGRDGRNLKEEWGEDDPRAYLGVTVPGFPNFFLTVGPNSAPNHAGGQNITSETQVHYIMECLEALQANNAAALEPTLEATEAFNAHVDETLKGLIWSHPKAKSYYKNKSGRVFLSSPYKLVDYWGMTREPDLADYRLIKGKARAVA</sequence>
<dbReference type="GO" id="GO:0050660">
    <property type="term" value="F:flavin adenine dinucleotide binding"/>
    <property type="evidence" value="ECO:0007669"/>
    <property type="project" value="InterPro"/>
</dbReference>
<dbReference type="Pfam" id="PF00743">
    <property type="entry name" value="FMO-like"/>
    <property type="match status" value="1"/>
</dbReference>
<protein>
    <submittedName>
        <fullName evidence="4">NAD(P)/FAD-dependent oxidoreductase</fullName>
    </submittedName>
</protein>
<accession>A0A5C8ZRN3</accession>
<dbReference type="PANTHER" id="PTHR42877">
    <property type="entry name" value="L-ORNITHINE N(5)-MONOOXYGENASE-RELATED"/>
    <property type="match status" value="1"/>
</dbReference>
<evidence type="ECO:0000256" key="1">
    <source>
        <dbReference type="ARBA" id="ARBA00022630"/>
    </source>
</evidence>
<dbReference type="AlphaFoldDB" id="A0A5C8ZRN3"/>
<dbReference type="RefSeq" id="WP_148064826.1">
    <property type="nucleotide sequence ID" value="NZ_VRYZ01000005.1"/>
</dbReference>
<evidence type="ECO:0000313" key="4">
    <source>
        <dbReference type="EMBL" id="TXS91173.1"/>
    </source>
</evidence>
<dbReference type="SUPFAM" id="SSF51905">
    <property type="entry name" value="FAD/NAD(P)-binding domain"/>
    <property type="match status" value="2"/>
</dbReference>
<evidence type="ECO:0000256" key="3">
    <source>
        <dbReference type="ARBA" id="ARBA00023002"/>
    </source>
</evidence>